<evidence type="ECO:0000256" key="1">
    <source>
        <dbReference type="ARBA" id="ARBA00003532"/>
    </source>
</evidence>
<dbReference type="SUPFAM" id="SSF54862">
    <property type="entry name" value="4Fe-4S ferredoxins"/>
    <property type="match status" value="1"/>
</dbReference>
<evidence type="ECO:0000259" key="6">
    <source>
        <dbReference type="PROSITE" id="PS51379"/>
    </source>
</evidence>
<evidence type="ECO:0000313" key="8">
    <source>
        <dbReference type="Proteomes" id="UP000006443"/>
    </source>
</evidence>
<comment type="function">
    <text evidence="1">Ferredoxins are iron-sulfur proteins that transfer electrons in a wide variety of metabolic reactions.</text>
</comment>
<feature type="domain" description="4Fe-4S ferredoxin-type" evidence="6">
    <location>
        <begin position="187"/>
        <end position="211"/>
    </location>
</feature>
<dbReference type="EMBL" id="ACJM01000008">
    <property type="protein sequence ID" value="EEG77359.1"/>
    <property type="molecule type" value="Genomic_DNA"/>
</dbReference>
<dbReference type="OrthoDB" id="9781559at2"/>
<dbReference type="InterPro" id="IPR050157">
    <property type="entry name" value="PSI_iron-sulfur_center"/>
</dbReference>
<dbReference type="InterPro" id="IPR017896">
    <property type="entry name" value="4Fe4S_Fe-S-bd"/>
</dbReference>
<keyword evidence="4" id="KW-0408">Iron</keyword>
<dbReference type="STRING" id="555088.DealDRAFT_1816"/>
<sequence>MSSKVYFTDMRASAKHESLPQKVNKLFKAAGFAKLIAEDELTAVKLHFGEKGGTAFINPVLVRQVVDRVKEAGGKPFLTDTNTLYVGERANSVDHIQTAIENGFSFATVQAPIIIADGLFGKNYQEVPIDGTHFDSVKIGSDIANANGMIALSHTKGHILTGFGGAIKNLGMGCGNRGGKQMMHSSLKPKVKGEGCKVCSTCLKWCPADAILIMEETAEIDHDKCIGCGECTVVCPTRAIKIQWKSETVDVQERMAEYAWGAIKDKLGKVAFINFIMNVTPDCDCNAWSDAYIVNDVGIVASTDPVAIDQASIDLINGQTGLQNTRLEQNFAPGEDKFKGVYPETDHEAQLRHAEKLGMGSREYELIRI</sequence>
<dbReference type="PROSITE" id="PS00198">
    <property type="entry name" value="4FE4S_FER_1"/>
    <property type="match status" value="1"/>
</dbReference>
<dbReference type="AlphaFoldDB" id="C0GH57"/>
<dbReference type="PROSITE" id="PS51379">
    <property type="entry name" value="4FE4S_FER_2"/>
    <property type="match status" value="2"/>
</dbReference>
<dbReference type="GO" id="GO:0051539">
    <property type="term" value="F:4 iron, 4 sulfur cluster binding"/>
    <property type="evidence" value="ECO:0007669"/>
    <property type="project" value="UniProtKB-KW"/>
</dbReference>
<evidence type="ECO:0000256" key="4">
    <source>
        <dbReference type="ARBA" id="ARBA00023004"/>
    </source>
</evidence>
<dbReference type="Gene3D" id="3.30.70.20">
    <property type="match status" value="1"/>
</dbReference>
<keyword evidence="5" id="KW-0411">Iron-sulfur</keyword>
<dbReference type="InterPro" id="IPR017900">
    <property type="entry name" value="4Fe4S_Fe_S_CS"/>
</dbReference>
<dbReference type="PANTHER" id="PTHR24960">
    <property type="entry name" value="PHOTOSYSTEM I IRON-SULFUR CENTER-RELATED"/>
    <property type="match status" value="1"/>
</dbReference>
<evidence type="ECO:0000256" key="2">
    <source>
        <dbReference type="ARBA" id="ARBA00022485"/>
    </source>
</evidence>
<dbReference type="Pfam" id="PF04015">
    <property type="entry name" value="DUF362"/>
    <property type="match status" value="1"/>
</dbReference>
<dbReference type="GO" id="GO:0046872">
    <property type="term" value="F:metal ion binding"/>
    <property type="evidence" value="ECO:0007669"/>
    <property type="project" value="UniProtKB-KW"/>
</dbReference>
<evidence type="ECO:0000256" key="5">
    <source>
        <dbReference type="ARBA" id="ARBA00023014"/>
    </source>
</evidence>
<dbReference type="eggNOG" id="COG2768">
    <property type="taxonomic scope" value="Bacteria"/>
</dbReference>
<keyword evidence="3" id="KW-0479">Metal-binding</keyword>
<reference evidence="7 8" key="1">
    <citation type="submission" date="2009-02" db="EMBL/GenBank/DDBJ databases">
        <title>Sequencing of the draft genome and assembly of Dethiobacter alkaliphilus AHT 1.</title>
        <authorList>
            <consortium name="US DOE Joint Genome Institute (JGI-PGF)"/>
            <person name="Lucas S."/>
            <person name="Copeland A."/>
            <person name="Lapidus A."/>
            <person name="Glavina del Rio T."/>
            <person name="Dalin E."/>
            <person name="Tice H."/>
            <person name="Bruce D."/>
            <person name="Goodwin L."/>
            <person name="Pitluck S."/>
            <person name="Larimer F."/>
            <person name="Land M.L."/>
            <person name="Hauser L."/>
            <person name="Muyzer G."/>
        </authorList>
    </citation>
    <scope>NUCLEOTIDE SEQUENCE [LARGE SCALE GENOMIC DNA]</scope>
    <source>
        <strain evidence="7 8">AHT 1</strain>
    </source>
</reference>
<protein>
    <submittedName>
        <fullName evidence="7">4Fe-4S ferredoxin iron-sulfur binding domain protein</fullName>
    </submittedName>
</protein>
<dbReference type="RefSeq" id="WP_008516755.1">
    <property type="nucleotide sequence ID" value="NZ_ACJM01000008.1"/>
</dbReference>
<organism evidence="7 8">
    <name type="scientific">Dethiobacter alkaliphilus AHT 1</name>
    <dbReference type="NCBI Taxonomy" id="555088"/>
    <lineage>
        <taxon>Bacteria</taxon>
        <taxon>Bacillati</taxon>
        <taxon>Bacillota</taxon>
        <taxon>Dethiobacteria</taxon>
        <taxon>Dethiobacterales</taxon>
        <taxon>Dethiobacteraceae</taxon>
        <taxon>Dethiobacter</taxon>
    </lineage>
</organism>
<keyword evidence="2" id="KW-0004">4Fe-4S</keyword>
<dbReference type="Proteomes" id="UP000006443">
    <property type="component" value="Unassembled WGS sequence"/>
</dbReference>
<name>C0GH57_DETAL</name>
<evidence type="ECO:0000313" key="7">
    <source>
        <dbReference type="EMBL" id="EEG77359.1"/>
    </source>
</evidence>
<feature type="domain" description="4Fe-4S ferredoxin-type" evidence="6">
    <location>
        <begin position="216"/>
        <end position="245"/>
    </location>
</feature>
<keyword evidence="8" id="KW-1185">Reference proteome</keyword>
<comment type="caution">
    <text evidence="7">The sequence shown here is derived from an EMBL/GenBank/DDBJ whole genome shotgun (WGS) entry which is preliminary data.</text>
</comment>
<dbReference type="PANTHER" id="PTHR24960:SF83">
    <property type="entry name" value="4FE-4S FERREDOXIN-TYPE DOMAIN-CONTAINING PROTEIN"/>
    <property type="match status" value="1"/>
</dbReference>
<dbReference type="InterPro" id="IPR007160">
    <property type="entry name" value="DUF362"/>
</dbReference>
<dbReference type="Pfam" id="PF12838">
    <property type="entry name" value="Fer4_7"/>
    <property type="match status" value="1"/>
</dbReference>
<evidence type="ECO:0000256" key="3">
    <source>
        <dbReference type="ARBA" id="ARBA00022723"/>
    </source>
</evidence>
<gene>
    <name evidence="7" type="ORF">DealDRAFT_1816</name>
</gene>
<accession>C0GH57</accession>
<proteinExistence type="predicted"/>